<keyword evidence="4 6" id="KW-0067">ATP-binding</keyword>
<reference evidence="6 7" key="1">
    <citation type="journal article" date="2016" name="Microbiol. Immunol.">
        <title>Complete genome sequence of Streptococcus troglodytae TKU31 isolated from the oral cavity of a chimpanzee (Pan troglodytes).</title>
        <authorList>
            <person name="Okamoto M."/>
            <person name="Naito M."/>
            <person name="Miyanohara M."/>
            <person name="Imai S."/>
            <person name="Nomura Y."/>
            <person name="Saito W."/>
            <person name="Momoi Y."/>
            <person name="Takada K."/>
            <person name="Miyabe-Nishiwaki T."/>
            <person name="Tomonaga M."/>
            <person name="Hanada N."/>
        </authorList>
    </citation>
    <scope>NUCLEOTIDE SEQUENCE [LARGE SCALE GENOMIC DNA]</scope>
    <source>
        <strain evidence="7">TKU 31</strain>
    </source>
</reference>
<keyword evidence="7" id="KW-1185">Reference proteome</keyword>
<gene>
    <name evidence="6" type="ORF">SRT_08900</name>
</gene>
<evidence type="ECO:0000256" key="3">
    <source>
        <dbReference type="ARBA" id="ARBA00022741"/>
    </source>
</evidence>
<dbReference type="GO" id="GO:0005524">
    <property type="term" value="F:ATP binding"/>
    <property type="evidence" value="ECO:0007669"/>
    <property type="project" value="UniProtKB-KW"/>
</dbReference>
<proteinExistence type="inferred from homology"/>
<dbReference type="PANTHER" id="PTHR43335">
    <property type="entry name" value="ABC TRANSPORTER, ATP-BINDING PROTEIN"/>
    <property type="match status" value="1"/>
</dbReference>
<dbReference type="InterPro" id="IPR003593">
    <property type="entry name" value="AAA+_ATPase"/>
</dbReference>
<dbReference type="PROSITE" id="PS00211">
    <property type="entry name" value="ABC_TRANSPORTER_1"/>
    <property type="match status" value="1"/>
</dbReference>
<dbReference type="InterPro" id="IPR017871">
    <property type="entry name" value="ABC_transporter-like_CS"/>
</dbReference>
<evidence type="ECO:0000256" key="4">
    <source>
        <dbReference type="ARBA" id="ARBA00022840"/>
    </source>
</evidence>
<dbReference type="Proteomes" id="UP000217758">
    <property type="component" value="Chromosome"/>
</dbReference>
<keyword evidence="3" id="KW-0547">Nucleotide-binding</keyword>
<name>A0A1L7LIX8_9STRE</name>
<sequence>MNNYIIETKQLSKDFSGESAVNQLSIHVRKNEIYGFLGPNGAGKSTAMKMLLGLLQPTHGSIKLFGKNFDSNQIALLSNVGSLIEEPSYYANLTGYENLEIIQRLLKLPKENIDKVLKIVKLYEQKDKLVKNYSLGMKQRLGIALAIVKFPKLLILDEPTNGLDPAGIQEIRKLIKSLPQKYDMTIIISSHILSEIEQMATTVGIINKGKLLFEGQLTKLEEDEKYLFETSDDAFAEQLLMRKGFELEENQDLVLKDYNKANIAAAVKLLVANNIDIYQVRMVRKSLEDIFLDMTGREGGVL</sequence>
<dbReference type="InterPro" id="IPR003439">
    <property type="entry name" value="ABC_transporter-like_ATP-bd"/>
</dbReference>
<dbReference type="InterPro" id="IPR027417">
    <property type="entry name" value="P-loop_NTPase"/>
</dbReference>
<evidence type="ECO:0000259" key="5">
    <source>
        <dbReference type="PROSITE" id="PS50893"/>
    </source>
</evidence>
<evidence type="ECO:0000313" key="7">
    <source>
        <dbReference type="Proteomes" id="UP000217758"/>
    </source>
</evidence>
<dbReference type="KEGG" id="strg:SRT_08900"/>
<dbReference type="SMART" id="SM00382">
    <property type="entry name" value="AAA"/>
    <property type="match status" value="1"/>
</dbReference>
<feature type="domain" description="ABC transporter" evidence="5">
    <location>
        <begin position="6"/>
        <end position="233"/>
    </location>
</feature>
<comment type="similarity">
    <text evidence="1">Belongs to the ABC transporter superfamily.</text>
</comment>
<dbReference type="PANTHER" id="PTHR43335:SF8">
    <property type="entry name" value="ABC TRANSPORTER, ATP-BINDING PROTEIN"/>
    <property type="match status" value="1"/>
</dbReference>
<dbReference type="EMBL" id="AP014612">
    <property type="protein sequence ID" value="BAQ24151.1"/>
    <property type="molecule type" value="Genomic_DNA"/>
</dbReference>
<evidence type="ECO:0000313" key="6">
    <source>
        <dbReference type="EMBL" id="BAQ24151.1"/>
    </source>
</evidence>
<dbReference type="CDD" id="cd03268">
    <property type="entry name" value="ABC_BcrA_bacitracin_resist"/>
    <property type="match status" value="1"/>
</dbReference>
<evidence type="ECO:0000256" key="2">
    <source>
        <dbReference type="ARBA" id="ARBA00022448"/>
    </source>
</evidence>
<dbReference type="SUPFAM" id="SSF52540">
    <property type="entry name" value="P-loop containing nucleoside triphosphate hydrolases"/>
    <property type="match status" value="1"/>
</dbReference>
<accession>A0A1L7LIX8</accession>
<dbReference type="RefSeq" id="WP_128833212.1">
    <property type="nucleotide sequence ID" value="NZ_AP014612.1"/>
</dbReference>
<keyword evidence="2" id="KW-0813">Transport</keyword>
<evidence type="ECO:0000256" key="1">
    <source>
        <dbReference type="ARBA" id="ARBA00005417"/>
    </source>
</evidence>
<dbReference type="PROSITE" id="PS50893">
    <property type="entry name" value="ABC_TRANSPORTER_2"/>
    <property type="match status" value="1"/>
</dbReference>
<dbReference type="Pfam" id="PF00005">
    <property type="entry name" value="ABC_tran"/>
    <property type="match status" value="1"/>
</dbReference>
<protein>
    <submittedName>
        <fullName evidence="6">Bacitracin transport ATP-binding protein BcrA</fullName>
    </submittedName>
</protein>
<dbReference type="AlphaFoldDB" id="A0A1L7LIX8"/>
<dbReference type="GO" id="GO:0016887">
    <property type="term" value="F:ATP hydrolysis activity"/>
    <property type="evidence" value="ECO:0007669"/>
    <property type="project" value="InterPro"/>
</dbReference>
<organism evidence="6 7">
    <name type="scientific">Streptococcus troglodytae</name>
    <dbReference type="NCBI Taxonomy" id="1111760"/>
    <lineage>
        <taxon>Bacteria</taxon>
        <taxon>Bacillati</taxon>
        <taxon>Bacillota</taxon>
        <taxon>Bacilli</taxon>
        <taxon>Lactobacillales</taxon>
        <taxon>Streptococcaceae</taxon>
        <taxon>Streptococcus</taxon>
    </lineage>
</organism>
<dbReference type="Gene3D" id="3.40.50.300">
    <property type="entry name" value="P-loop containing nucleotide triphosphate hydrolases"/>
    <property type="match status" value="1"/>
</dbReference>